<gene>
    <name evidence="2" type="ORF">KC01_LOCUS29953</name>
</gene>
<keyword evidence="3" id="KW-1185">Reference proteome</keyword>
<protein>
    <submittedName>
        <fullName evidence="2">Uncharacterized protein</fullName>
    </submittedName>
</protein>
<dbReference type="AlphaFoldDB" id="A0AAV2LKM8"/>
<organism evidence="2 3">
    <name type="scientific">Knipowitschia caucasica</name>
    <name type="common">Caucasian dwarf goby</name>
    <name type="synonym">Pomatoschistus caucasicus</name>
    <dbReference type="NCBI Taxonomy" id="637954"/>
    <lineage>
        <taxon>Eukaryota</taxon>
        <taxon>Metazoa</taxon>
        <taxon>Chordata</taxon>
        <taxon>Craniata</taxon>
        <taxon>Vertebrata</taxon>
        <taxon>Euteleostomi</taxon>
        <taxon>Actinopterygii</taxon>
        <taxon>Neopterygii</taxon>
        <taxon>Teleostei</taxon>
        <taxon>Neoteleostei</taxon>
        <taxon>Acanthomorphata</taxon>
        <taxon>Gobiaria</taxon>
        <taxon>Gobiiformes</taxon>
        <taxon>Gobioidei</taxon>
        <taxon>Gobiidae</taxon>
        <taxon>Gobiinae</taxon>
        <taxon>Knipowitschia</taxon>
    </lineage>
</organism>
<feature type="coiled-coil region" evidence="1">
    <location>
        <begin position="506"/>
        <end position="536"/>
    </location>
</feature>
<evidence type="ECO:0000313" key="3">
    <source>
        <dbReference type="Proteomes" id="UP001497482"/>
    </source>
</evidence>
<dbReference type="Proteomes" id="UP001497482">
    <property type="component" value="Chromosome 3"/>
</dbReference>
<dbReference type="InterPro" id="IPR038834">
    <property type="entry name" value="CCDC175"/>
</dbReference>
<dbReference type="PANTHER" id="PTHR35347:SF1">
    <property type="entry name" value="COILED-COIL DOMAIN-CONTAINING PROTEIN 175"/>
    <property type="match status" value="1"/>
</dbReference>
<keyword evidence="1" id="KW-0175">Coiled coil</keyword>
<feature type="coiled-coil region" evidence="1">
    <location>
        <begin position="367"/>
        <end position="465"/>
    </location>
</feature>
<dbReference type="EMBL" id="OZ035825">
    <property type="protein sequence ID" value="CAL1602136.1"/>
    <property type="molecule type" value="Genomic_DNA"/>
</dbReference>
<feature type="coiled-coil region" evidence="1">
    <location>
        <begin position="244"/>
        <end position="299"/>
    </location>
</feature>
<evidence type="ECO:0000256" key="1">
    <source>
        <dbReference type="SAM" id="Coils"/>
    </source>
</evidence>
<reference evidence="2 3" key="1">
    <citation type="submission" date="2024-04" db="EMBL/GenBank/DDBJ databases">
        <authorList>
            <person name="Waldvogel A.-M."/>
            <person name="Schoenle A."/>
        </authorList>
    </citation>
    <scope>NUCLEOTIDE SEQUENCE [LARGE SCALE GENOMIC DNA]</scope>
</reference>
<proteinExistence type="predicted"/>
<feature type="coiled-coil region" evidence="1">
    <location>
        <begin position="156"/>
        <end position="183"/>
    </location>
</feature>
<name>A0AAV2LKM8_KNICA</name>
<evidence type="ECO:0000313" key="2">
    <source>
        <dbReference type="EMBL" id="CAL1602136.1"/>
    </source>
</evidence>
<accession>A0AAV2LKM8</accession>
<dbReference type="PANTHER" id="PTHR35347">
    <property type="entry name" value="COILED-COIL DOMAIN-CONTAINING PROTEIN 175"/>
    <property type="match status" value="1"/>
</dbReference>
<sequence length="734" mass="85757">MASRLVPDFPAVLVALEHIKELEKQLREETFHPDASAHLAEITRAVSGLEEERRAAHEHLEVATIENSKLRHEVNNTRDQMSAVIVADVAAARASNAQEVDQLHRELQAVSRMQVETVKQQDIVKSDNDNLSFEREKVKAEHEEVIAALNSEITQKYALQSQLDQTRDLIEQLQASIASFEHNTLTLQQDLALEKEAFVKCRDDLSQESEEREEMMNHQQEVIWRSKRELELLHDSKRDGSDILDDLRIETVQLESSIERLQASKNQSENILAAEKEKYKQLVSQKEALEKQLDEMVNAFNTTIAALKKGIAAIEERMVGARATRVHTQDALETVYEVFKVYDDEETEVREEYDYVSGLLEKSRTQLEDRVETIVRHKKEIDEMEKQIEELKEEDMINKRVFESNWEELGESIDLEKQRANVLEEEKNQLQASLKEEKSSQEEYVKKMTASIKDTLRRVKILQREEATIKQKQPMAADEIKRHIELCKAEYEQIELLCRGKIQQCVDEIEIEMKMCEKKQSEVEEKENLLDVEEAKWKEGRLRFEQLTKQEADFKRKKHELGESIDALGNETVNILLPRVEKKAELGRIRAEYMDQLKRQAAEMKSVEMRIYDSDVKLEQVRLENSRLHLRVRQMTEESNKAREDQRRYKEHVHRFKDDTEALVRILQEAWSDEMALTQERHRVDAALVVPLDALQSHIRTRERQMGNIQTLLHEKMLDFSRKLGDQITVEPQS</sequence>
<feature type="coiled-coil region" evidence="1">
    <location>
        <begin position="590"/>
        <end position="652"/>
    </location>
</feature>